<dbReference type="Proteomes" id="UP000323317">
    <property type="component" value="Unassembled WGS sequence"/>
</dbReference>
<comment type="caution">
    <text evidence="2">The sequence shown here is derived from an EMBL/GenBank/DDBJ whole genome shotgun (WGS) entry which is preliminary data.</text>
</comment>
<evidence type="ECO:0000313" key="2">
    <source>
        <dbReference type="EMBL" id="TYR77034.1"/>
    </source>
</evidence>
<gene>
    <name evidence="2" type="ORF">FZC79_04870</name>
</gene>
<name>A0A5D4KID0_9BACI</name>
<evidence type="ECO:0000256" key="1">
    <source>
        <dbReference type="SAM" id="Phobius"/>
    </source>
</evidence>
<evidence type="ECO:0000313" key="3">
    <source>
        <dbReference type="Proteomes" id="UP000323317"/>
    </source>
</evidence>
<keyword evidence="1" id="KW-0472">Membrane</keyword>
<dbReference type="EMBL" id="VTEH01000002">
    <property type="protein sequence ID" value="TYR77034.1"/>
    <property type="molecule type" value="Genomic_DNA"/>
</dbReference>
<reference evidence="2 3" key="1">
    <citation type="submission" date="2019-08" db="EMBL/GenBank/DDBJ databases">
        <title>Bacillus genomes from the desert of Cuatro Cienegas, Coahuila.</title>
        <authorList>
            <person name="Olmedo-Alvarez G."/>
        </authorList>
    </citation>
    <scope>NUCLEOTIDE SEQUENCE [LARGE SCALE GENOMIC DNA]</scope>
    <source>
        <strain evidence="2 3">CH40_1T</strain>
    </source>
</reference>
<feature type="transmembrane region" description="Helical" evidence="1">
    <location>
        <begin position="65"/>
        <end position="84"/>
    </location>
</feature>
<sequence length="85" mass="9563">MQTYSTFFKALSVPFSVISLRWIDQYVYDFSTLEGGILAGGLVSISYFLIERIPGLERELNKKMAVILSAIVFLSIFAVFKAFAL</sequence>
<dbReference type="AlphaFoldDB" id="A0A5D4KID0"/>
<proteinExistence type="predicted"/>
<dbReference type="RefSeq" id="WP_148945725.1">
    <property type="nucleotide sequence ID" value="NZ_VTEH01000002.1"/>
</dbReference>
<organism evidence="2 3">
    <name type="scientific">Rossellomorea vietnamensis</name>
    <dbReference type="NCBI Taxonomy" id="218284"/>
    <lineage>
        <taxon>Bacteria</taxon>
        <taxon>Bacillati</taxon>
        <taxon>Bacillota</taxon>
        <taxon>Bacilli</taxon>
        <taxon>Bacillales</taxon>
        <taxon>Bacillaceae</taxon>
        <taxon>Rossellomorea</taxon>
    </lineage>
</organism>
<accession>A0A5D4KID0</accession>
<protein>
    <submittedName>
        <fullName evidence="2">Uncharacterized protein</fullName>
    </submittedName>
</protein>
<feature type="transmembrane region" description="Helical" evidence="1">
    <location>
        <begin position="35"/>
        <end position="53"/>
    </location>
</feature>
<keyword evidence="1" id="KW-0812">Transmembrane</keyword>
<keyword evidence="1" id="KW-1133">Transmembrane helix</keyword>